<gene>
    <name evidence="8" type="primary">pqqE</name>
    <name evidence="10" type="ordered locus">Nwi_0689</name>
</gene>
<dbReference type="SFLD" id="SFLDS00029">
    <property type="entry name" value="Radical_SAM"/>
    <property type="match status" value="1"/>
</dbReference>
<dbReference type="PANTHER" id="PTHR11228:SF7">
    <property type="entry name" value="PQQA PEPTIDE CYCLASE"/>
    <property type="match status" value="1"/>
</dbReference>
<dbReference type="eggNOG" id="COG0535">
    <property type="taxonomic scope" value="Bacteria"/>
</dbReference>
<dbReference type="GO" id="GO:0009975">
    <property type="term" value="F:cyclase activity"/>
    <property type="evidence" value="ECO:0007669"/>
    <property type="project" value="UniProtKB-UniRule"/>
</dbReference>
<dbReference type="NCBIfam" id="TIGR02109">
    <property type="entry name" value="PQQ_syn_pqqE"/>
    <property type="match status" value="1"/>
</dbReference>
<evidence type="ECO:0000256" key="8">
    <source>
        <dbReference type="HAMAP-Rule" id="MF_00660"/>
    </source>
</evidence>
<name>Q3SUT6_NITWN</name>
<evidence type="ECO:0000313" key="11">
    <source>
        <dbReference type="Proteomes" id="UP000002531"/>
    </source>
</evidence>
<proteinExistence type="inferred from homology"/>
<dbReference type="EMBL" id="CP000115">
    <property type="protein sequence ID" value="ABA03955.1"/>
    <property type="molecule type" value="Genomic_DNA"/>
</dbReference>
<dbReference type="CDD" id="cd01335">
    <property type="entry name" value="Radical_SAM"/>
    <property type="match status" value="1"/>
</dbReference>
<dbReference type="GO" id="GO:0018189">
    <property type="term" value="P:pyrroloquinoline quinone biosynthetic process"/>
    <property type="evidence" value="ECO:0007669"/>
    <property type="project" value="UniProtKB-UniRule"/>
</dbReference>
<dbReference type="InterPro" id="IPR023885">
    <property type="entry name" value="4Fe4S-binding_SPASM_dom"/>
</dbReference>
<evidence type="ECO:0000256" key="5">
    <source>
        <dbReference type="ARBA" id="ARBA00023002"/>
    </source>
</evidence>
<keyword evidence="11" id="KW-1185">Reference proteome</keyword>
<sequence length="389" mass="42098">MTVTAEGTGQVAAPPPIAMLAELTHRCPLACPYCSNPLELARANEELSTSEWIETFRQAAALGVLHLHLSGGEPASRRDLIDLTKAAVSLGLYTNLITSGLGLTEARVDKLSAAGLDHVQLSIQGTRAPGADHVAGYDGGHARKMAVAGWLRNAGIPLTLNAVCHRRNMGEIEDIISLAVELGARRVEIATVQFHGWAMLNQKALMPTMDQVAKATSIVETMRARLEGALVIDYIPADYYATYPKACMGGWGRAGFNVTPSGRVLPCHAAETIKHLAFDNVRARPLGEIWYNGGAFNAFRGDGWMPEPCRSCERKDIDFGGCRCQAMALAGDASATDPVCRKSPHRKAVDRRIIDNTEVNDTEVRDIEVSDIETPLPPFRYRGNGTLRS</sequence>
<evidence type="ECO:0000259" key="9">
    <source>
        <dbReference type="PROSITE" id="PS51918"/>
    </source>
</evidence>
<dbReference type="InterPro" id="IPR007197">
    <property type="entry name" value="rSAM"/>
</dbReference>
<dbReference type="Proteomes" id="UP000002531">
    <property type="component" value="Chromosome"/>
</dbReference>
<feature type="binding site" evidence="8">
    <location>
        <position position="27"/>
    </location>
    <ligand>
        <name>[4Fe-4S] cluster</name>
        <dbReference type="ChEBI" id="CHEBI:49883"/>
        <note>4Fe-4S-S-AdoMet</note>
    </ligand>
</feature>
<organism evidence="10 11">
    <name type="scientific">Nitrobacter winogradskyi (strain ATCC 25391 / DSM 10237 / CIP 104748 / NCIMB 11846 / Nb-255)</name>
    <dbReference type="NCBI Taxonomy" id="323098"/>
    <lineage>
        <taxon>Bacteria</taxon>
        <taxon>Pseudomonadati</taxon>
        <taxon>Pseudomonadota</taxon>
        <taxon>Alphaproteobacteria</taxon>
        <taxon>Hyphomicrobiales</taxon>
        <taxon>Nitrobacteraceae</taxon>
        <taxon>Nitrobacter</taxon>
    </lineage>
</organism>
<keyword evidence="7 8" id="KW-0411">Iron-sulfur</keyword>
<dbReference type="NCBIfam" id="TIGR04085">
    <property type="entry name" value="rSAM_more_4Fe4S"/>
    <property type="match status" value="1"/>
</dbReference>
<dbReference type="KEGG" id="nwi:Nwi_0689"/>
<dbReference type="AlphaFoldDB" id="Q3SUT6"/>
<dbReference type="GO" id="GO:1904047">
    <property type="term" value="F:S-adenosyl-L-methionine binding"/>
    <property type="evidence" value="ECO:0007669"/>
    <property type="project" value="UniProtKB-UniRule"/>
</dbReference>
<dbReference type="RefSeq" id="WP_011314011.1">
    <property type="nucleotide sequence ID" value="NC_007406.1"/>
</dbReference>
<keyword evidence="4 8" id="KW-0884">PQQ biosynthesis</keyword>
<keyword evidence="2 8" id="KW-0949">S-adenosyl-L-methionine</keyword>
<keyword evidence="6 8" id="KW-0408">Iron</keyword>
<comment type="catalytic activity">
    <reaction evidence="8">
        <text>[PQQ precursor protein] + S-adenosyl-L-methionine = E-Y cross-linked-[PQQ precursor protein] + 5'-deoxyadenosine + L-methionine + H(+)</text>
        <dbReference type="Rhea" id="RHEA:56836"/>
        <dbReference type="Rhea" id="RHEA-COMP:14800"/>
        <dbReference type="Rhea" id="RHEA-COMP:14801"/>
        <dbReference type="ChEBI" id="CHEBI:15378"/>
        <dbReference type="ChEBI" id="CHEBI:17319"/>
        <dbReference type="ChEBI" id="CHEBI:57844"/>
        <dbReference type="ChEBI" id="CHEBI:59789"/>
        <dbReference type="ChEBI" id="CHEBI:141026"/>
        <dbReference type="ChEBI" id="CHEBI:141027"/>
        <dbReference type="EC" id="1.21.98.4"/>
    </reaction>
</comment>
<keyword evidence="3 8" id="KW-0479">Metal-binding</keyword>
<comment type="cofactor">
    <cofactor evidence="8">
        <name>[4Fe-4S] cluster</name>
        <dbReference type="ChEBI" id="CHEBI:49883"/>
    </cofactor>
    <text evidence="8">Binds 1 [4Fe-4S] cluster. The cluster is coordinated with 3 cysteines and an exchangeable S-adenosyl-L-methionine.</text>
</comment>
<comment type="pathway">
    <text evidence="8">Cofactor biosynthesis; pyrroloquinoline quinone biosynthesis.</text>
</comment>
<dbReference type="GO" id="GO:0005506">
    <property type="term" value="F:iron ion binding"/>
    <property type="evidence" value="ECO:0007669"/>
    <property type="project" value="UniProtKB-UniRule"/>
</dbReference>
<evidence type="ECO:0000313" key="10">
    <source>
        <dbReference type="EMBL" id="ABA03955.1"/>
    </source>
</evidence>
<dbReference type="SFLD" id="SFLDG01067">
    <property type="entry name" value="SPASM/twitch_domain_containing"/>
    <property type="match status" value="1"/>
</dbReference>
<evidence type="ECO:0000256" key="2">
    <source>
        <dbReference type="ARBA" id="ARBA00022691"/>
    </source>
</evidence>
<dbReference type="SFLD" id="SFLDG01386">
    <property type="entry name" value="main_SPASM_domain-containing"/>
    <property type="match status" value="1"/>
</dbReference>
<evidence type="ECO:0000256" key="7">
    <source>
        <dbReference type="ARBA" id="ARBA00023014"/>
    </source>
</evidence>
<dbReference type="InterPro" id="IPR013785">
    <property type="entry name" value="Aldolase_TIM"/>
</dbReference>
<feature type="binding site" evidence="8">
    <location>
        <position position="34"/>
    </location>
    <ligand>
        <name>[4Fe-4S] cluster</name>
        <dbReference type="ChEBI" id="CHEBI:49883"/>
        <note>4Fe-4S-S-AdoMet</note>
    </ligand>
</feature>
<dbReference type="EC" id="1.21.98.4" evidence="8"/>
<dbReference type="PANTHER" id="PTHR11228">
    <property type="entry name" value="RADICAL SAM DOMAIN PROTEIN"/>
    <property type="match status" value="1"/>
</dbReference>
<dbReference type="OrthoDB" id="9792276at2"/>
<comment type="similarity">
    <text evidence="8">Belongs to the radical SAM superfamily. PqqE family.</text>
</comment>
<dbReference type="GO" id="GO:0051539">
    <property type="term" value="F:4 iron, 4 sulfur cluster binding"/>
    <property type="evidence" value="ECO:0007669"/>
    <property type="project" value="UniProtKB-KW"/>
</dbReference>
<dbReference type="SFLD" id="SFLDF00280">
    <property type="entry name" value="coenzyme_PQQ_synthesis_protein"/>
    <property type="match status" value="1"/>
</dbReference>
<dbReference type="PROSITE" id="PS51918">
    <property type="entry name" value="RADICAL_SAM"/>
    <property type="match status" value="1"/>
</dbReference>
<dbReference type="Pfam" id="PF13186">
    <property type="entry name" value="SPASM"/>
    <property type="match status" value="1"/>
</dbReference>
<feature type="domain" description="Radical SAM core" evidence="9">
    <location>
        <begin position="13"/>
        <end position="233"/>
    </location>
</feature>
<accession>Q3SUT6</accession>
<dbReference type="STRING" id="323098.Nwi_0689"/>
<dbReference type="SUPFAM" id="SSF102114">
    <property type="entry name" value="Radical SAM enzymes"/>
    <property type="match status" value="1"/>
</dbReference>
<reference evidence="10 11" key="1">
    <citation type="journal article" date="2006" name="Appl. Environ. Microbiol.">
        <title>Genome sequence of the chemolithoautotrophic nitrite-oxidizing bacterium Nitrobacter winogradskyi Nb-255.</title>
        <authorList>
            <person name="Starkenburg S.R."/>
            <person name="Chain P.S."/>
            <person name="Sayavedra-Soto L.A."/>
            <person name="Hauser L."/>
            <person name="Land M.L."/>
            <person name="Larimer F.W."/>
            <person name="Malfatti S.A."/>
            <person name="Klotz M.G."/>
            <person name="Bottomley P.J."/>
            <person name="Arp D.J."/>
            <person name="Hickey W.J."/>
        </authorList>
    </citation>
    <scope>NUCLEOTIDE SEQUENCE [LARGE SCALE GENOMIC DNA]</scope>
    <source>
        <strain evidence="11">ATCC 25391 / DSM 10237 / CIP 104748 / NCIMB 11846 / Nb-255</strain>
    </source>
</reference>
<protein>
    <recommendedName>
        <fullName evidence="8">PqqA peptide cyclase</fullName>
        <ecNumber evidence="8">1.21.98.4</ecNumber>
    </recommendedName>
    <alternativeName>
        <fullName evidence="8">Coenzyme PQQ synthesis protein E</fullName>
    </alternativeName>
</protein>
<keyword evidence="1 8" id="KW-0004">4Fe-4S</keyword>
<dbReference type="InterPro" id="IPR017200">
    <property type="entry name" value="PqqE-like"/>
</dbReference>
<dbReference type="Gene3D" id="3.20.20.70">
    <property type="entry name" value="Aldolase class I"/>
    <property type="match status" value="1"/>
</dbReference>
<dbReference type="InterPro" id="IPR011843">
    <property type="entry name" value="PQQ_synth_PqqE_bac"/>
</dbReference>
<evidence type="ECO:0000256" key="4">
    <source>
        <dbReference type="ARBA" id="ARBA00022905"/>
    </source>
</evidence>
<comment type="function">
    <text evidence="8">Catalyzes the cross-linking of a glutamate residue and a tyrosine residue in the PqqA protein as part of the biosynthesis of pyrroloquinoline quinone (PQQ).</text>
</comment>
<evidence type="ECO:0000256" key="1">
    <source>
        <dbReference type="ARBA" id="ARBA00022485"/>
    </source>
</evidence>
<dbReference type="InterPro" id="IPR058240">
    <property type="entry name" value="rSAM_sf"/>
</dbReference>
<evidence type="ECO:0000256" key="3">
    <source>
        <dbReference type="ARBA" id="ARBA00022723"/>
    </source>
</evidence>
<dbReference type="Pfam" id="PF04055">
    <property type="entry name" value="Radical_SAM"/>
    <property type="match status" value="1"/>
</dbReference>
<dbReference type="InterPro" id="IPR050377">
    <property type="entry name" value="Radical_SAM_PqqE_MftC-like"/>
</dbReference>
<comment type="subunit">
    <text evidence="8">Interacts with PqqD. The interaction is necessary for activity of PqqE.</text>
</comment>
<dbReference type="GO" id="GO:0016491">
    <property type="term" value="F:oxidoreductase activity"/>
    <property type="evidence" value="ECO:0007669"/>
    <property type="project" value="UniProtKB-KW"/>
</dbReference>
<dbReference type="HOGENOM" id="CLU_009273_4_7_5"/>
<feature type="binding site" evidence="8">
    <location>
        <position position="31"/>
    </location>
    <ligand>
        <name>[4Fe-4S] cluster</name>
        <dbReference type="ChEBI" id="CHEBI:49883"/>
        <note>4Fe-4S-S-AdoMet</note>
    </ligand>
</feature>
<dbReference type="CDD" id="cd21119">
    <property type="entry name" value="SPASM_PqqE"/>
    <property type="match status" value="1"/>
</dbReference>
<dbReference type="PIRSF" id="PIRSF037420">
    <property type="entry name" value="PQQ_syn_pqqE"/>
    <property type="match status" value="1"/>
</dbReference>
<dbReference type="UniPathway" id="UPA00539"/>
<dbReference type="HAMAP" id="MF_00660">
    <property type="entry name" value="PqqE"/>
    <property type="match status" value="1"/>
</dbReference>
<evidence type="ECO:0000256" key="6">
    <source>
        <dbReference type="ARBA" id="ARBA00023004"/>
    </source>
</evidence>
<keyword evidence="5 8" id="KW-0560">Oxidoreductase</keyword>